<evidence type="ECO:0000256" key="1">
    <source>
        <dbReference type="SAM" id="SignalP"/>
    </source>
</evidence>
<reference evidence="3" key="1">
    <citation type="submission" date="2015-07" db="EMBL/GenBank/DDBJ databases">
        <title>Whole genome sequence of an Ensifer adhaerens strain isolated from a cave pool in the Wind Cave National Park.</title>
        <authorList>
            <person name="Eng W.W.H."/>
            <person name="Gan H.M."/>
            <person name="Barton H.A."/>
            <person name="Savka M.A."/>
        </authorList>
    </citation>
    <scope>NUCLEOTIDE SEQUENCE [LARGE SCALE GENOMIC DNA]</scope>
    <source>
        <strain evidence="3">SD006</strain>
    </source>
</reference>
<gene>
    <name evidence="2" type="ORF">AC244_22290</name>
</gene>
<organism evidence="2 3">
    <name type="scientific">Ensifer adhaerens</name>
    <name type="common">Sinorhizobium morelense</name>
    <dbReference type="NCBI Taxonomy" id="106592"/>
    <lineage>
        <taxon>Bacteria</taxon>
        <taxon>Pseudomonadati</taxon>
        <taxon>Pseudomonadota</taxon>
        <taxon>Alphaproteobacteria</taxon>
        <taxon>Hyphomicrobiales</taxon>
        <taxon>Rhizobiaceae</taxon>
        <taxon>Sinorhizobium/Ensifer group</taxon>
        <taxon>Ensifer</taxon>
    </lineage>
</organism>
<dbReference type="RefSeq" id="WP_053250997.1">
    <property type="nucleotide sequence ID" value="NZ_LGAP01000017.1"/>
</dbReference>
<proteinExistence type="predicted"/>
<feature type="chain" id="PRO_5005581182" description="Outer membrane protein" evidence="1">
    <location>
        <begin position="24"/>
        <end position="263"/>
    </location>
</feature>
<evidence type="ECO:0008006" key="4">
    <source>
        <dbReference type="Google" id="ProtNLM"/>
    </source>
</evidence>
<keyword evidence="1" id="KW-0732">Signal</keyword>
<dbReference type="OrthoDB" id="6555107at2"/>
<dbReference type="PATRIC" id="fig|106592.7.peg.2316"/>
<evidence type="ECO:0000313" key="2">
    <source>
        <dbReference type="EMBL" id="KOF15724.1"/>
    </source>
</evidence>
<feature type="signal peptide" evidence="1">
    <location>
        <begin position="1"/>
        <end position="23"/>
    </location>
</feature>
<name>A0A0L8BMD6_ENSAD</name>
<evidence type="ECO:0000313" key="3">
    <source>
        <dbReference type="Proteomes" id="UP000037425"/>
    </source>
</evidence>
<protein>
    <recommendedName>
        <fullName evidence="4">Outer membrane protein</fullName>
    </recommendedName>
</protein>
<dbReference type="SUPFAM" id="SSF56925">
    <property type="entry name" value="OMPA-like"/>
    <property type="match status" value="1"/>
</dbReference>
<accession>A0A0L8BMD6</accession>
<dbReference type="InterPro" id="IPR011250">
    <property type="entry name" value="OMP/PagP_B-barrel"/>
</dbReference>
<sequence length="263" mass="27779">MQLYARIGLATCLALSSATIASAADITPLLAPAAQPQETESGWQFTVAPYFWIAGLTGDVAQFGLPPVHVDSSFSDIWDHLDFAFMAMGEARNGPYSIFGDVIYTKLSADGNTPTGILANSVEVESETFSGLLGVGYAIYEDQSSHLDIVGGLKVWSVDTTLSFSGGLLDGVSRSDGATWVDAVAGLRGAYYFTPEIYLTGWGLVGAGGADLDWDAALGLGYKFTDTISAVIGYRALGVDYSDDGFEFDTVQHGPILGVAIHF</sequence>
<dbReference type="EMBL" id="LGAP01000017">
    <property type="protein sequence ID" value="KOF15724.1"/>
    <property type="molecule type" value="Genomic_DNA"/>
</dbReference>
<dbReference type="Proteomes" id="UP000037425">
    <property type="component" value="Unassembled WGS sequence"/>
</dbReference>
<dbReference type="AlphaFoldDB" id="A0A0L8BMD6"/>
<comment type="caution">
    <text evidence="2">The sequence shown here is derived from an EMBL/GenBank/DDBJ whole genome shotgun (WGS) entry which is preliminary data.</text>
</comment>